<organism evidence="2">
    <name type="scientific">marine sediment metagenome</name>
    <dbReference type="NCBI Taxonomy" id="412755"/>
    <lineage>
        <taxon>unclassified sequences</taxon>
        <taxon>metagenomes</taxon>
        <taxon>ecological metagenomes</taxon>
    </lineage>
</organism>
<sequence length="101" mass="11072">MGTEQTERVPSRADQVEAKRSTLTETHGEILQVADRLLEKAGELGWRVRGHGGGAPTDEKSAPTPVEHRFLDSAEEALGVLIQVEARLNESIINFDNYFGA</sequence>
<protein>
    <submittedName>
        <fullName evidence="2">Uncharacterized protein</fullName>
    </submittedName>
</protein>
<name>A0A0F9TGS8_9ZZZZ</name>
<evidence type="ECO:0000313" key="2">
    <source>
        <dbReference type="EMBL" id="KKN74107.1"/>
    </source>
</evidence>
<gene>
    <name evidence="2" type="ORF">LCGC14_0394470</name>
</gene>
<dbReference type="EMBL" id="LAZR01000332">
    <property type="protein sequence ID" value="KKN74107.1"/>
    <property type="molecule type" value="Genomic_DNA"/>
</dbReference>
<accession>A0A0F9TGS8</accession>
<dbReference type="AlphaFoldDB" id="A0A0F9TGS8"/>
<comment type="caution">
    <text evidence="2">The sequence shown here is derived from an EMBL/GenBank/DDBJ whole genome shotgun (WGS) entry which is preliminary data.</text>
</comment>
<reference evidence="2" key="1">
    <citation type="journal article" date="2015" name="Nature">
        <title>Complex archaea that bridge the gap between prokaryotes and eukaryotes.</title>
        <authorList>
            <person name="Spang A."/>
            <person name="Saw J.H."/>
            <person name="Jorgensen S.L."/>
            <person name="Zaremba-Niedzwiedzka K."/>
            <person name="Martijn J."/>
            <person name="Lind A.E."/>
            <person name="van Eijk R."/>
            <person name="Schleper C."/>
            <person name="Guy L."/>
            <person name="Ettema T.J."/>
        </authorList>
    </citation>
    <scope>NUCLEOTIDE SEQUENCE</scope>
</reference>
<evidence type="ECO:0000256" key="1">
    <source>
        <dbReference type="SAM" id="MobiDB-lite"/>
    </source>
</evidence>
<feature type="region of interest" description="Disordered" evidence="1">
    <location>
        <begin position="1"/>
        <end position="21"/>
    </location>
</feature>
<proteinExistence type="predicted"/>